<comment type="caution">
    <text evidence="8">The sequence shown here is derived from an EMBL/GenBank/DDBJ whole genome shotgun (WGS) entry which is preliminary data.</text>
</comment>
<dbReference type="RefSeq" id="WP_185036509.1">
    <property type="nucleotide sequence ID" value="NZ_JACHEM010000035.1"/>
</dbReference>
<evidence type="ECO:0000259" key="7">
    <source>
        <dbReference type="PROSITE" id="PS50075"/>
    </source>
</evidence>
<evidence type="ECO:0000256" key="5">
    <source>
        <dbReference type="ARBA" id="ARBA00023098"/>
    </source>
</evidence>
<reference evidence="8 9" key="1">
    <citation type="submission" date="2020-08" db="EMBL/GenBank/DDBJ databases">
        <title>Genomic Encyclopedia of Type Strains, Phase IV (KMG-IV): sequencing the most valuable type-strain genomes for metagenomic binning, comparative biology and taxonomic classification.</title>
        <authorList>
            <person name="Goeker M."/>
        </authorList>
    </citation>
    <scope>NUCLEOTIDE SEQUENCE [LARGE SCALE GENOMIC DNA]</scope>
    <source>
        <strain evidence="8 9">DSM 40141</strain>
    </source>
</reference>
<dbReference type="GO" id="GO:0016020">
    <property type="term" value="C:membrane"/>
    <property type="evidence" value="ECO:0007669"/>
    <property type="project" value="GOC"/>
</dbReference>
<evidence type="ECO:0000256" key="2">
    <source>
        <dbReference type="ARBA" id="ARBA00022516"/>
    </source>
</evidence>
<dbReference type="Proteomes" id="UP000540423">
    <property type="component" value="Unassembled WGS sequence"/>
</dbReference>
<keyword evidence="1" id="KW-0596">Phosphopantetheine</keyword>
<evidence type="ECO:0000256" key="1">
    <source>
        <dbReference type="ARBA" id="ARBA00022450"/>
    </source>
</evidence>
<evidence type="ECO:0000256" key="3">
    <source>
        <dbReference type="ARBA" id="ARBA00022553"/>
    </source>
</evidence>
<feature type="domain" description="Carrier" evidence="7">
    <location>
        <begin position="5"/>
        <end position="81"/>
    </location>
</feature>
<dbReference type="Pfam" id="PF00550">
    <property type="entry name" value="PP-binding"/>
    <property type="match status" value="1"/>
</dbReference>
<name>A0A7X0LST4_9ACTN</name>
<protein>
    <submittedName>
        <fullName evidence="8">Acyl carrier protein</fullName>
    </submittedName>
</protein>
<evidence type="ECO:0000256" key="6">
    <source>
        <dbReference type="ARBA" id="ARBA00023160"/>
    </source>
</evidence>
<proteinExistence type="predicted"/>
<evidence type="ECO:0000256" key="4">
    <source>
        <dbReference type="ARBA" id="ARBA00022832"/>
    </source>
</evidence>
<keyword evidence="3" id="KW-0597">Phosphoprotein</keyword>
<keyword evidence="4" id="KW-0276">Fatty acid metabolism</keyword>
<dbReference type="GO" id="GO:0005829">
    <property type="term" value="C:cytosol"/>
    <property type="evidence" value="ECO:0007669"/>
    <property type="project" value="TreeGrafter"/>
</dbReference>
<dbReference type="AlphaFoldDB" id="A0A7X0LST4"/>
<keyword evidence="2" id="KW-0444">Lipid biosynthesis</keyword>
<dbReference type="GO" id="GO:0009245">
    <property type="term" value="P:lipid A biosynthetic process"/>
    <property type="evidence" value="ECO:0007669"/>
    <property type="project" value="TreeGrafter"/>
</dbReference>
<dbReference type="PANTHER" id="PTHR20863:SF76">
    <property type="entry name" value="CARRIER DOMAIN-CONTAINING PROTEIN"/>
    <property type="match status" value="1"/>
</dbReference>
<dbReference type="InterPro" id="IPR036736">
    <property type="entry name" value="ACP-like_sf"/>
</dbReference>
<keyword evidence="6" id="KW-0275">Fatty acid biosynthesis</keyword>
<dbReference type="PANTHER" id="PTHR20863">
    <property type="entry name" value="ACYL CARRIER PROTEIN"/>
    <property type="match status" value="1"/>
</dbReference>
<keyword evidence="5" id="KW-0443">Lipid metabolism</keyword>
<dbReference type="InterPro" id="IPR003231">
    <property type="entry name" value="ACP"/>
</dbReference>
<evidence type="ECO:0000313" key="9">
    <source>
        <dbReference type="Proteomes" id="UP000540423"/>
    </source>
</evidence>
<dbReference type="PROSITE" id="PS50075">
    <property type="entry name" value="CARRIER"/>
    <property type="match status" value="1"/>
</dbReference>
<organism evidence="8 9">
    <name type="scientific">Streptomyces candidus</name>
    <dbReference type="NCBI Taxonomy" id="67283"/>
    <lineage>
        <taxon>Bacteria</taxon>
        <taxon>Bacillati</taxon>
        <taxon>Actinomycetota</taxon>
        <taxon>Actinomycetes</taxon>
        <taxon>Kitasatosporales</taxon>
        <taxon>Streptomycetaceae</taxon>
        <taxon>Streptomyces</taxon>
    </lineage>
</organism>
<evidence type="ECO:0000313" key="8">
    <source>
        <dbReference type="EMBL" id="MBB6440038.1"/>
    </source>
</evidence>
<dbReference type="Gene3D" id="1.10.1200.10">
    <property type="entry name" value="ACP-like"/>
    <property type="match status" value="1"/>
</dbReference>
<dbReference type="SUPFAM" id="SSF47336">
    <property type="entry name" value="ACP-like"/>
    <property type="match status" value="1"/>
</dbReference>
<dbReference type="GO" id="GO:0000036">
    <property type="term" value="F:acyl carrier activity"/>
    <property type="evidence" value="ECO:0007669"/>
    <property type="project" value="TreeGrafter"/>
</dbReference>
<keyword evidence="9" id="KW-1185">Reference proteome</keyword>
<sequence>MKSEQSVYESLVTLLDRTIEDLAPADIELDSDLKDDLDIDSLARLEVVAAIEEHWSIKVPEEDAEELRTVRQTVHYIIEATSTPA</sequence>
<dbReference type="InterPro" id="IPR009081">
    <property type="entry name" value="PP-bd_ACP"/>
</dbReference>
<gene>
    <name evidence="8" type="ORF">HNQ79_006551</name>
</gene>
<accession>A0A7X0LST4</accession>
<dbReference type="GO" id="GO:0000035">
    <property type="term" value="F:acyl binding"/>
    <property type="evidence" value="ECO:0007669"/>
    <property type="project" value="TreeGrafter"/>
</dbReference>
<dbReference type="EMBL" id="JACHEM010000035">
    <property type="protein sequence ID" value="MBB6440038.1"/>
    <property type="molecule type" value="Genomic_DNA"/>
</dbReference>